<dbReference type="Pfam" id="PF03852">
    <property type="entry name" value="Vsr"/>
    <property type="match status" value="1"/>
</dbReference>
<comment type="similarity">
    <text evidence="6">Belongs to the Vsr family.</text>
</comment>
<reference evidence="7 8" key="1">
    <citation type="journal article" date="2012" name="BMC Genomics">
        <title>Complete genome sequence of Saccharothrix espanaensis DSM 44229T and comparison to the other completely sequenced Pseudonocardiaceae.</title>
        <authorList>
            <person name="Strobel T."/>
            <person name="Al-Dilaimi A."/>
            <person name="Blom J."/>
            <person name="Gessner A."/>
            <person name="Kalinowski J."/>
            <person name="Luzhetska M."/>
            <person name="Puhler A."/>
            <person name="Szczepanowski R."/>
            <person name="Bechthold A."/>
            <person name="Ruckert C."/>
        </authorList>
    </citation>
    <scope>NUCLEOTIDE SEQUENCE [LARGE SCALE GENOMIC DNA]</scope>
    <source>
        <strain evidence="8">ATCC 51144 / DSM 44229 / JCM 9112 / NBRC 15066 / NRRL 15764</strain>
    </source>
</reference>
<gene>
    <name evidence="7" type="ordered locus">BN6_73880</name>
</gene>
<organism evidence="7 8">
    <name type="scientific">Saccharothrix espanaensis (strain ATCC 51144 / DSM 44229 / JCM 9112 / NBRC 15066 / NRRL 15764)</name>
    <dbReference type="NCBI Taxonomy" id="1179773"/>
    <lineage>
        <taxon>Bacteria</taxon>
        <taxon>Bacillati</taxon>
        <taxon>Actinomycetota</taxon>
        <taxon>Actinomycetes</taxon>
        <taxon>Pseudonocardiales</taxon>
        <taxon>Pseudonocardiaceae</taxon>
        <taxon>Saccharothrix</taxon>
    </lineage>
</organism>
<dbReference type="EMBL" id="HE804045">
    <property type="protein sequence ID" value="CCH34618.1"/>
    <property type="molecule type" value="Genomic_DNA"/>
</dbReference>
<dbReference type="CDD" id="cd00221">
    <property type="entry name" value="Vsr"/>
    <property type="match status" value="1"/>
</dbReference>
<dbReference type="NCBIfam" id="TIGR00632">
    <property type="entry name" value="vsr"/>
    <property type="match status" value="1"/>
</dbReference>
<protein>
    <recommendedName>
        <fullName evidence="9">DNA mismatch endonuclease Vsr</fullName>
    </recommendedName>
</protein>
<dbReference type="REBASE" id="56678">
    <property type="entry name" value="V.Ses44229ORF73890P"/>
</dbReference>
<keyword evidence="2" id="KW-0255">Endonuclease</keyword>
<dbReference type="HOGENOM" id="CLU_111913_2_1_11"/>
<keyword evidence="1" id="KW-0540">Nuclease</keyword>
<evidence type="ECO:0000256" key="2">
    <source>
        <dbReference type="ARBA" id="ARBA00022759"/>
    </source>
</evidence>
<dbReference type="PATRIC" id="fig|1179773.3.peg.7467"/>
<dbReference type="RefSeq" id="WP_015104728.1">
    <property type="nucleotide sequence ID" value="NC_019673.1"/>
</dbReference>
<dbReference type="Proteomes" id="UP000006281">
    <property type="component" value="Chromosome"/>
</dbReference>
<dbReference type="eggNOG" id="COG3727">
    <property type="taxonomic scope" value="Bacteria"/>
</dbReference>
<keyword evidence="3" id="KW-0227">DNA damage</keyword>
<dbReference type="InterPro" id="IPR011335">
    <property type="entry name" value="Restrct_endonuc-II-like"/>
</dbReference>
<dbReference type="AlphaFoldDB" id="K0KDM5"/>
<accession>K0KDM5</accession>
<evidence type="ECO:0008006" key="9">
    <source>
        <dbReference type="Google" id="ProtNLM"/>
    </source>
</evidence>
<dbReference type="OrthoDB" id="9801520at2"/>
<evidence type="ECO:0000313" key="8">
    <source>
        <dbReference type="Proteomes" id="UP000006281"/>
    </source>
</evidence>
<dbReference type="STRING" id="1179773.BN6_73880"/>
<evidence type="ECO:0000256" key="5">
    <source>
        <dbReference type="ARBA" id="ARBA00023204"/>
    </source>
</evidence>
<dbReference type="Gene3D" id="3.40.960.10">
    <property type="entry name" value="VSR Endonuclease"/>
    <property type="match status" value="1"/>
</dbReference>
<sequence>MRGNRGRDTTPELQLRAELHARGLRYRVSVRPLPELRRTADIVFVKERLAIFVDGCFWHGCEEHHRPAKKNSEFWSTKIVDNKRRDNETNQALAERGWAVIRCWEHEDPEAVADRIATALGRPVKSGRK</sequence>
<dbReference type="GO" id="GO:0016787">
    <property type="term" value="F:hydrolase activity"/>
    <property type="evidence" value="ECO:0007669"/>
    <property type="project" value="UniProtKB-KW"/>
</dbReference>
<evidence type="ECO:0000256" key="6">
    <source>
        <dbReference type="ARBA" id="ARBA00029466"/>
    </source>
</evidence>
<dbReference type="BioCyc" id="SESP1179773:BN6_RS35700-MONOMER"/>
<evidence type="ECO:0000256" key="4">
    <source>
        <dbReference type="ARBA" id="ARBA00022801"/>
    </source>
</evidence>
<evidence type="ECO:0000313" key="7">
    <source>
        <dbReference type="EMBL" id="CCH34618.1"/>
    </source>
</evidence>
<proteinExistence type="inferred from homology"/>
<name>K0KDM5_SACES</name>
<dbReference type="GO" id="GO:0004519">
    <property type="term" value="F:endonuclease activity"/>
    <property type="evidence" value="ECO:0007669"/>
    <property type="project" value="UniProtKB-KW"/>
</dbReference>
<dbReference type="InterPro" id="IPR004603">
    <property type="entry name" value="DNA_mismatch_endonuc_vsr"/>
</dbReference>
<dbReference type="KEGG" id="sesp:BN6_73880"/>
<evidence type="ECO:0000256" key="3">
    <source>
        <dbReference type="ARBA" id="ARBA00022763"/>
    </source>
</evidence>
<keyword evidence="8" id="KW-1185">Reference proteome</keyword>
<keyword evidence="4" id="KW-0378">Hydrolase</keyword>
<evidence type="ECO:0000256" key="1">
    <source>
        <dbReference type="ARBA" id="ARBA00022722"/>
    </source>
</evidence>
<keyword evidence="5" id="KW-0234">DNA repair</keyword>
<dbReference type="SUPFAM" id="SSF52980">
    <property type="entry name" value="Restriction endonuclease-like"/>
    <property type="match status" value="1"/>
</dbReference>
<dbReference type="GO" id="GO:0006298">
    <property type="term" value="P:mismatch repair"/>
    <property type="evidence" value="ECO:0007669"/>
    <property type="project" value="InterPro"/>
</dbReference>